<dbReference type="Gene3D" id="4.10.1250.10">
    <property type="entry name" value="Aminomethyltransferase fragment"/>
    <property type="match status" value="1"/>
</dbReference>
<dbReference type="GO" id="GO:0005960">
    <property type="term" value="C:glycine cleavage complex"/>
    <property type="evidence" value="ECO:0007669"/>
    <property type="project" value="InterPro"/>
</dbReference>
<keyword evidence="8" id="KW-0496">Mitochondrion</keyword>
<dbReference type="InterPro" id="IPR006223">
    <property type="entry name" value="GcvT"/>
</dbReference>
<dbReference type="InterPro" id="IPR027266">
    <property type="entry name" value="TrmE/GcvT-like"/>
</dbReference>
<feature type="domain" description="Aminomethyltransferase C-terminal" evidence="10">
    <location>
        <begin position="340"/>
        <end position="417"/>
    </location>
</feature>
<dbReference type="EC" id="2.1.2.10" evidence="2 8"/>
<keyword evidence="3 8" id="KW-0032">Aminotransferase</keyword>
<dbReference type="GO" id="GO:0005739">
    <property type="term" value="C:mitochondrion"/>
    <property type="evidence" value="ECO:0007669"/>
    <property type="project" value="UniProtKB-SubCell"/>
</dbReference>
<evidence type="ECO:0000256" key="7">
    <source>
        <dbReference type="PIRSR" id="PIRSR006487-1"/>
    </source>
</evidence>
<gene>
    <name evidence="11" type="ORF">BC938DRAFT_480259</name>
</gene>
<keyword evidence="12" id="KW-1185">Reference proteome</keyword>
<dbReference type="SUPFAM" id="SSF103025">
    <property type="entry name" value="Folate-binding domain"/>
    <property type="match status" value="1"/>
</dbReference>
<dbReference type="PIRSF" id="PIRSF006487">
    <property type="entry name" value="GcvT"/>
    <property type="match status" value="1"/>
</dbReference>
<dbReference type="FunFam" id="4.10.1250.10:FF:000002">
    <property type="entry name" value="Aminomethyltransferase"/>
    <property type="match status" value="1"/>
</dbReference>
<evidence type="ECO:0000259" key="9">
    <source>
        <dbReference type="Pfam" id="PF01571"/>
    </source>
</evidence>
<evidence type="ECO:0000313" key="12">
    <source>
        <dbReference type="Proteomes" id="UP000274822"/>
    </source>
</evidence>
<protein>
    <recommendedName>
        <fullName evidence="2 8">Aminomethyltransferase</fullName>
        <ecNumber evidence="2 8">2.1.2.10</ecNumber>
    </recommendedName>
    <alternativeName>
        <fullName evidence="5 8">Glycine cleavage system T protein</fullName>
    </alternativeName>
</protein>
<dbReference type="GO" id="GO:0004047">
    <property type="term" value="F:aminomethyltransferase activity"/>
    <property type="evidence" value="ECO:0007669"/>
    <property type="project" value="UniProtKB-EC"/>
</dbReference>
<evidence type="ECO:0000256" key="6">
    <source>
        <dbReference type="ARBA" id="ARBA00047665"/>
    </source>
</evidence>
<dbReference type="Pfam" id="PF08669">
    <property type="entry name" value="GCV_T_C"/>
    <property type="match status" value="1"/>
</dbReference>
<dbReference type="InterPro" id="IPR013977">
    <property type="entry name" value="GcvT_C"/>
</dbReference>
<feature type="domain" description="GCVT N-terminal" evidence="9">
    <location>
        <begin position="207"/>
        <end position="316"/>
    </location>
</feature>
<evidence type="ECO:0000256" key="3">
    <source>
        <dbReference type="ARBA" id="ARBA00022576"/>
    </source>
</evidence>
<evidence type="ECO:0000256" key="2">
    <source>
        <dbReference type="ARBA" id="ARBA00012616"/>
    </source>
</evidence>
<dbReference type="Gene3D" id="2.40.30.110">
    <property type="entry name" value="Aminomethyltransferase beta-barrel domains"/>
    <property type="match status" value="1"/>
</dbReference>
<keyword evidence="8" id="KW-0809">Transit peptide</keyword>
<dbReference type="InterPro" id="IPR028896">
    <property type="entry name" value="GcvT/YgfZ/DmdA"/>
</dbReference>
<evidence type="ECO:0000256" key="1">
    <source>
        <dbReference type="ARBA" id="ARBA00008609"/>
    </source>
</evidence>
<feature type="domain" description="GCVT N-terminal" evidence="9">
    <location>
        <begin position="35"/>
        <end position="182"/>
    </location>
</feature>
<dbReference type="PANTHER" id="PTHR43757">
    <property type="entry name" value="AMINOMETHYLTRANSFERASE"/>
    <property type="match status" value="1"/>
</dbReference>
<dbReference type="AlphaFoldDB" id="A0A433QXC7"/>
<comment type="subcellular location">
    <subcellularLocation>
        <location evidence="8">Mitochondrion</location>
    </subcellularLocation>
</comment>
<dbReference type="SUPFAM" id="SSF101790">
    <property type="entry name" value="Aminomethyltransferase beta-barrel domain"/>
    <property type="match status" value="1"/>
</dbReference>
<evidence type="ECO:0000313" key="11">
    <source>
        <dbReference type="EMBL" id="RUS34459.1"/>
    </source>
</evidence>
<dbReference type="GO" id="GO:0006546">
    <property type="term" value="P:glycine catabolic process"/>
    <property type="evidence" value="ECO:0007669"/>
    <property type="project" value="InterPro"/>
</dbReference>
<comment type="caution">
    <text evidence="11">The sequence shown here is derived from an EMBL/GenBank/DDBJ whole genome shotgun (WGS) entry which is preliminary data.</text>
</comment>
<dbReference type="NCBIfam" id="TIGR00528">
    <property type="entry name" value="gcvT"/>
    <property type="match status" value="1"/>
</dbReference>
<dbReference type="GO" id="GO:0008483">
    <property type="term" value="F:transaminase activity"/>
    <property type="evidence" value="ECO:0007669"/>
    <property type="project" value="UniProtKB-KW"/>
</dbReference>
<accession>A0A433QXC7</accession>
<evidence type="ECO:0000259" key="10">
    <source>
        <dbReference type="Pfam" id="PF08669"/>
    </source>
</evidence>
<evidence type="ECO:0000256" key="5">
    <source>
        <dbReference type="ARBA" id="ARBA00031395"/>
    </source>
</evidence>
<keyword evidence="4 8" id="KW-0808">Transferase</keyword>
<dbReference type="EMBL" id="RBNJ01000472">
    <property type="protein sequence ID" value="RUS34459.1"/>
    <property type="molecule type" value="Genomic_DNA"/>
</dbReference>
<reference evidence="11 12" key="1">
    <citation type="journal article" date="2018" name="New Phytol.">
        <title>Phylogenomics of Endogonaceae and evolution of mycorrhizas within Mucoromycota.</title>
        <authorList>
            <person name="Chang Y."/>
            <person name="Desiro A."/>
            <person name="Na H."/>
            <person name="Sandor L."/>
            <person name="Lipzen A."/>
            <person name="Clum A."/>
            <person name="Barry K."/>
            <person name="Grigoriev I.V."/>
            <person name="Martin F.M."/>
            <person name="Stajich J.E."/>
            <person name="Smith M.E."/>
            <person name="Bonito G."/>
            <person name="Spatafora J.W."/>
        </authorList>
    </citation>
    <scope>NUCLEOTIDE SEQUENCE [LARGE SCALE GENOMIC DNA]</scope>
    <source>
        <strain evidence="11 12">AD002</strain>
    </source>
</reference>
<comment type="similarity">
    <text evidence="1 8">Belongs to the GcvT family.</text>
</comment>
<comment type="catalytic activity">
    <reaction evidence="6 8">
        <text>N(6)-[(R)-S(8)-aminomethyldihydrolipoyl]-L-lysyl-[protein] + (6S)-5,6,7,8-tetrahydrofolate = N(6)-[(R)-dihydrolipoyl]-L-lysyl-[protein] + (6R)-5,10-methylene-5,6,7,8-tetrahydrofolate + NH4(+)</text>
        <dbReference type="Rhea" id="RHEA:16945"/>
        <dbReference type="Rhea" id="RHEA-COMP:10475"/>
        <dbReference type="Rhea" id="RHEA-COMP:10492"/>
        <dbReference type="ChEBI" id="CHEBI:15636"/>
        <dbReference type="ChEBI" id="CHEBI:28938"/>
        <dbReference type="ChEBI" id="CHEBI:57453"/>
        <dbReference type="ChEBI" id="CHEBI:83100"/>
        <dbReference type="ChEBI" id="CHEBI:83143"/>
        <dbReference type="EC" id="2.1.2.10"/>
    </reaction>
</comment>
<dbReference type="PANTHER" id="PTHR43757:SF2">
    <property type="entry name" value="AMINOMETHYLTRANSFERASE, MITOCHONDRIAL"/>
    <property type="match status" value="1"/>
</dbReference>
<dbReference type="Proteomes" id="UP000274822">
    <property type="component" value="Unassembled WGS sequence"/>
</dbReference>
<evidence type="ECO:0000256" key="4">
    <source>
        <dbReference type="ARBA" id="ARBA00022679"/>
    </source>
</evidence>
<evidence type="ECO:0000256" key="8">
    <source>
        <dbReference type="RuleBase" id="RU003981"/>
    </source>
</evidence>
<dbReference type="InterPro" id="IPR029043">
    <property type="entry name" value="GcvT/YgfZ_C"/>
</dbReference>
<comment type="function">
    <text evidence="8">The glycine cleavage system catalyzes the degradation of glycine.</text>
</comment>
<dbReference type="FunFam" id="2.40.30.110:FF:000002">
    <property type="entry name" value="Aminomethyltransferase"/>
    <property type="match status" value="1"/>
</dbReference>
<dbReference type="Gene3D" id="3.30.1360.120">
    <property type="entry name" value="Probable tRNA modification gtpase trme, domain 1"/>
    <property type="match status" value="2"/>
</dbReference>
<proteinExistence type="inferred from homology"/>
<feature type="binding site" evidence="7">
    <location>
        <position position="254"/>
    </location>
    <ligand>
        <name>substrate</name>
    </ligand>
</feature>
<sequence>MASIISHRLPVLPLRSAARLASRAYASEVLKKTALYDFHVKHGGKMVPFAGYSMPVQYSGLGVLASHLHTREGASIFDVSHMLQTRLIGKDRNRFFETLVVADLENLPVGHATLSVFTNERGGIIDDTVIMQQHDSLYVVSNAGCADKDLAHIHAHLKKFQDQGGDVEFNVIADHSLIAVQGELREAHLISTKCISNRPPVPLPKPGPKAAQALQTLVGQDLTDFKFMTGSLLKLNGVECHVARSGYTGEDGFEISVPTPEIVFITEALLRYPGVEMAGLGARDSLRLEAGLCLYGHDLDDTITPVEAGLTWTIAKRRRQLGGFLGSSIILPQIKDGVTRRRVGLIVEGAPAREGAEILTPDGNRVGTVTSGGPSPSLKKNIAMGYVADGQHKLGTPLVVKVRGKDQSARVVKMPFVEAKYYK</sequence>
<dbReference type="Pfam" id="PF01571">
    <property type="entry name" value="GCV_T"/>
    <property type="match status" value="2"/>
</dbReference>
<organism evidence="11 12">
    <name type="scientific">Jimgerdemannia flammicorona</name>
    <dbReference type="NCBI Taxonomy" id="994334"/>
    <lineage>
        <taxon>Eukaryota</taxon>
        <taxon>Fungi</taxon>
        <taxon>Fungi incertae sedis</taxon>
        <taxon>Mucoromycota</taxon>
        <taxon>Mucoromycotina</taxon>
        <taxon>Endogonomycetes</taxon>
        <taxon>Endogonales</taxon>
        <taxon>Endogonaceae</taxon>
        <taxon>Jimgerdemannia</taxon>
    </lineage>
</organism>
<dbReference type="InterPro" id="IPR006222">
    <property type="entry name" value="GCVT_N"/>
</dbReference>
<comment type="subunit">
    <text evidence="8">The glycine cleavage system is composed of four proteins: P, T, L and H.</text>
</comment>
<name>A0A433QXC7_9FUNG</name>